<dbReference type="InterPro" id="IPR050883">
    <property type="entry name" value="PNGase"/>
</dbReference>
<gene>
    <name evidence="3" type="ORF">CBF32_00380</name>
</gene>
<dbReference type="GO" id="GO:0005975">
    <property type="term" value="P:carbohydrate metabolic process"/>
    <property type="evidence" value="ECO:0007669"/>
    <property type="project" value="InterPro"/>
</dbReference>
<dbReference type="Pfam" id="PF07971">
    <property type="entry name" value="Glyco_hydro_92"/>
    <property type="match status" value="1"/>
</dbReference>
<dbReference type="GO" id="GO:0006516">
    <property type="term" value="P:glycoprotein catabolic process"/>
    <property type="evidence" value="ECO:0007669"/>
    <property type="project" value="TreeGrafter"/>
</dbReference>
<dbReference type="Pfam" id="PF17678">
    <property type="entry name" value="Glyco_hydro_92N"/>
    <property type="match status" value="1"/>
</dbReference>
<dbReference type="EMBL" id="NGJX01000001">
    <property type="protein sequence ID" value="RSU05488.1"/>
    <property type="molecule type" value="Genomic_DNA"/>
</dbReference>
<dbReference type="GO" id="GO:0005829">
    <property type="term" value="C:cytosol"/>
    <property type="evidence" value="ECO:0007669"/>
    <property type="project" value="TreeGrafter"/>
</dbReference>
<protein>
    <submittedName>
        <fullName evidence="3">Alpha-mannosidase</fullName>
    </submittedName>
</protein>
<dbReference type="FunFam" id="3.30.2080.10:FF:000001">
    <property type="entry name" value="Alpha-1,2-mannosidase subfamily"/>
    <property type="match status" value="1"/>
</dbReference>
<evidence type="ECO:0000313" key="4">
    <source>
        <dbReference type="Proteomes" id="UP000288197"/>
    </source>
</evidence>
<dbReference type="Gene3D" id="3.30.2080.10">
    <property type="entry name" value="GH92 mannosidase domain"/>
    <property type="match status" value="1"/>
</dbReference>
<dbReference type="Gene3D" id="1.20.1050.60">
    <property type="entry name" value="alpha-1,2-mannosidase"/>
    <property type="match status" value="1"/>
</dbReference>
<keyword evidence="4" id="KW-1185">Reference proteome</keyword>
<dbReference type="NCBIfam" id="TIGR01180">
    <property type="entry name" value="aman2_put"/>
    <property type="match status" value="1"/>
</dbReference>
<sequence length="731" mass="83460">MSLVNLLDIDTRQGTNNQHSYSNGNTLPYTGVPFGMNFFAMQTAGDRGSWWFNPHDRVFQGIRLTHQPSPWMGDFQWMLFNPFSGKLFGHSQFHVQGTYRPEEAVFAPHYMKLKQERYQINTEFTASTYGGKIKSTYRATETNGLNIRSKGPFEIKVDLENNQISGFVSNFSDSEDKEFKMYFSTIFDAKINAETSEIIIGEDQKHELANFKGEDLNLFVRFDSQKEVVTTLATSFISVEQAELNLSRIKEQSFVEMKDNAEAKWLNYLNRIDVTSTNKEQVDTFYTMLYRAFLFPQKFYELNEANEPIHYNTVAKEVRPGYLYTNNGFWDTYKTVYPLYSLIATKEYEEMLESYLTSFNETGFLPKWLSPDERGLMPGTLIDAVIADAAVKGIGTKMMPEFLEAMKVAATKQSEKNNYGRRGTYDYLKYGYVPLDYHESVNHTLDYAYSDFCISQVAKTLGDTETAEFYQKQSGNFTNIFDTETKFMRAKDKEGNFRTSFEDTRWGLDYCEGSAWQNSYAVYHNFGKLIELHGGKEAFANKLTNLANTSPTFGVDGYGFEIHEMSEMASIDFGQIAISNQPSFHIPYLFNYVGESSTSQVILKQLMTEQFNTSWNGFPGDEDNGSMASWFVFSSLGFYPVTPGAGEYVLGIPLFDSAVIHLENGKDITINTKSNKPHLNFVKSVSLNNEDYSKVYFNHADLVKGAEIDFELAIAPSKKEVTKEDLPFSID</sequence>
<proteinExistence type="predicted"/>
<dbReference type="Proteomes" id="UP000288197">
    <property type="component" value="Unassembled WGS sequence"/>
</dbReference>
<dbReference type="RefSeq" id="WP_114288891.1">
    <property type="nucleotide sequence ID" value="NZ_CP122523.1"/>
</dbReference>
<reference evidence="3 4" key="1">
    <citation type="submission" date="2017-05" db="EMBL/GenBank/DDBJ databases">
        <title>Vagococcus spp. assemblies.</title>
        <authorList>
            <person name="Gulvik C.A."/>
        </authorList>
    </citation>
    <scope>NUCLEOTIDE SEQUENCE [LARGE SCALE GENOMIC DNA]</scope>
    <source>
        <strain evidence="3 4">NCFB 2497</strain>
    </source>
</reference>
<dbReference type="InterPro" id="IPR041371">
    <property type="entry name" value="GH92_N"/>
</dbReference>
<evidence type="ECO:0000259" key="1">
    <source>
        <dbReference type="Pfam" id="PF07971"/>
    </source>
</evidence>
<dbReference type="GO" id="GO:0000224">
    <property type="term" value="F:peptide-N4-(N-acetyl-beta-glucosaminyl)asparagine amidase activity"/>
    <property type="evidence" value="ECO:0007669"/>
    <property type="project" value="TreeGrafter"/>
</dbReference>
<comment type="caution">
    <text evidence="3">The sequence shown here is derived from an EMBL/GenBank/DDBJ whole genome shotgun (WGS) entry which is preliminary data.</text>
</comment>
<dbReference type="PANTHER" id="PTHR12143:SF43">
    <property type="entry name" value="PUTATIVE-RELATED"/>
    <property type="match status" value="1"/>
</dbReference>
<dbReference type="InterPro" id="IPR008928">
    <property type="entry name" value="6-hairpin_glycosidase_sf"/>
</dbReference>
<feature type="domain" description="Glycosyl hydrolase family 92" evidence="1">
    <location>
        <begin position="241"/>
        <end position="712"/>
    </location>
</feature>
<name>A0A369B0N0_9ENTE</name>
<dbReference type="Gene3D" id="1.20.1610.10">
    <property type="entry name" value="alpha-1,2-mannosidases domains"/>
    <property type="match status" value="1"/>
</dbReference>
<dbReference type="InterPro" id="IPR014718">
    <property type="entry name" value="GH-type_carb-bd"/>
</dbReference>
<accession>A0A369B0N0</accession>
<evidence type="ECO:0000313" key="3">
    <source>
        <dbReference type="EMBL" id="RSU05488.1"/>
    </source>
</evidence>
<feature type="domain" description="Glycosyl hydrolase family 92 N-terminal" evidence="2">
    <location>
        <begin position="9"/>
        <end position="231"/>
    </location>
</feature>
<dbReference type="InterPro" id="IPR005887">
    <property type="entry name" value="GH92_a_mannosidase_put"/>
</dbReference>
<dbReference type="AlphaFoldDB" id="A0A369B0N0"/>
<dbReference type="OrthoDB" id="9804511at2"/>
<dbReference type="GeneID" id="63145635"/>
<dbReference type="Gene3D" id="2.70.98.10">
    <property type="match status" value="1"/>
</dbReference>
<dbReference type="InterPro" id="IPR012939">
    <property type="entry name" value="Glyco_hydro_92"/>
</dbReference>
<dbReference type="GO" id="GO:0030246">
    <property type="term" value="F:carbohydrate binding"/>
    <property type="evidence" value="ECO:0007669"/>
    <property type="project" value="InterPro"/>
</dbReference>
<organism evidence="3 4">
    <name type="scientific">Vagococcus fluvialis</name>
    <dbReference type="NCBI Taxonomy" id="2738"/>
    <lineage>
        <taxon>Bacteria</taxon>
        <taxon>Bacillati</taxon>
        <taxon>Bacillota</taxon>
        <taxon>Bacilli</taxon>
        <taxon>Lactobacillales</taxon>
        <taxon>Enterococcaceae</taxon>
        <taxon>Vagococcus</taxon>
    </lineage>
</organism>
<dbReference type="PANTHER" id="PTHR12143">
    <property type="entry name" value="PEPTIDE N-GLYCANASE PNGASE -RELATED"/>
    <property type="match status" value="1"/>
</dbReference>
<dbReference type="SUPFAM" id="SSF48208">
    <property type="entry name" value="Six-hairpin glycosidases"/>
    <property type="match status" value="1"/>
</dbReference>
<evidence type="ECO:0000259" key="2">
    <source>
        <dbReference type="Pfam" id="PF17678"/>
    </source>
</evidence>